<reference evidence="4" key="1">
    <citation type="submission" date="2021-02" db="EMBL/GenBank/DDBJ databases">
        <authorList>
            <person name="Nowell W R."/>
        </authorList>
    </citation>
    <scope>NUCLEOTIDE SEQUENCE</scope>
</reference>
<dbReference type="Proteomes" id="UP000676336">
    <property type="component" value="Unassembled WGS sequence"/>
</dbReference>
<evidence type="ECO:0000313" key="3">
    <source>
        <dbReference type="EMBL" id="CAF5003239.1"/>
    </source>
</evidence>
<feature type="non-terminal residue" evidence="4">
    <location>
        <position position="1"/>
    </location>
</feature>
<name>A0A8S3DQ47_9BILA</name>
<dbReference type="Proteomes" id="UP000681967">
    <property type="component" value="Unassembled WGS sequence"/>
</dbReference>
<organism evidence="4 5">
    <name type="scientific">Rotaria magnacalcarata</name>
    <dbReference type="NCBI Taxonomy" id="392030"/>
    <lineage>
        <taxon>Eukaryota</taxon>
        <taxon>Metazoa</taxon>
        <taxon>Spiralia</taxon>
        <taxon>Gnathifera</taxon>
        <taxon>Rotifera</taxon>
        <taxon>Eurotatoria</taxon>
        <taxon>Bdelloidea</taxon>
        <taxon>Philodinida</taxon>
        <taxon>Philodinidae</taxon>
        <taxon>Rotaria</taxon>
    </lineage>
</organism>
<protein>
    <submittedName>
        <fullName evidence="4">Uncharacterized protein</fullName>
    </submittedName>
</protein>
<gene>
    <name evidence="1" type="ORF">BYL167_LOCUS40637</name>
    <name evidence="2" type="ORF">BYL167_LOCUS49893</name>
    <name evidence="4" type="ORF">GIL414_LOCUS58368</name>
    <name evidence="3" type="ORF">SMN809_LOCUS56851</name>
</gene>
<dbReference type="EMBL" id="CAJOBI010205286">
    <property type="protein sequence ID" value="CAF5003239.1"/>
    <property type="molecule type" value="Genomic_DNA"/>
</dbReference>
<evidence type="ECO:0000313" key="1">
    <source>
        <dbReference type="EMBL" id="CAF4613256.1"/>
    </source>
</evidence>
<evidence type="ECO:0000313" key="2">
    <source>
        <dbReference type="EMBL" id="CAF4843272.1"/>
    </source>
</evidence>
<evidence type="ECO:0000313" key="5">
    <source>
        <dbReference type="Proteomes" id="UP000681720"/>
    </source>
</evidence>
<proteinExistence type="predicted"/>
<evidence type="ECO:0000313" key="4">
    <source>
        <dbReference type="EMBL" id="CAF5020671.1"/>
    </source>
</evidence>
<dbReference type="AlphaFoldDB" id="A0A8S3DQ47"/>
<dbReference type="EMBL" id="CAJOBH010101097">
    <property type="protein sequence ID" value="CAF4613256.1"/>
    <property type="molecule type" value="Genomic_DNA"/>
</dbReference>
<comment type="caution">
    <text evidence="4">The sequence shown here is derived from an EMBL/GenBank/DDBJ whole genome shotgun (WGS) entry which is preliminary data.</text>
</comment>
<dbReference type="EMBL" id="CAJOBH010150339">
    <property type="protein sequence ID" value="CAF4843272.1"/>
    <property type="molecule type" value="Genomic_DNA"/>
</dbReference>
<dbReference type="EMBL" id="CAJOBJ010215323">
    <property type="protein sequence ID" value="CAF5020671.1"/>
    <property type="molecule type" value="Genomic_DNA"/>
</dbReference>
<sequence length="38" mass="4557">MIVHSDYHATEEATIDQDITKEYARQRDHLERTVRSLK</sequence>
<dbReference type="Proteomes" id="UP000681720">
    <property type="component" value="Unassembled WGS sequence"/>
</dbReference>
<accession>A0A8S3DQ47</accession>